<dbReference type="Proteomes" id="UP000244948">
    <property type="component" value="Unassembled WGS sequence"/>
</dbReference>
<name>A0A2U2AID2_9GAMM</name>
<gene>
    <name evidence="2" type="ORF">DC082_09070</name>
</gene>
<dbReference type="EMBL" id="QEWR01000005">
    <property type="protein sequence ID" value="PWD82418.1"/>
    <property type="molecule type" value="Genomic_DNA"/>
</dbReference>
<evidence type="ECO:0000313" key="3">
    <source>
        <dbReference type="Proteomes" id="UP000244948"/>
    </source>
</evidence>
<sequence>MNTNSLLIHKIKQNKTTKPNHKFHKILCEKTIELLNPLDHYMMLIIIIMITISECYLFTNKNYYHSISHCQWQ</sequence>
<keyword evidence="1" id="KW-0812">Transmembrane</keyword>
<keyword evidence="1" id="KW-0472">Membrane</keyword>
<proteinExistence type="predicted"/>
<evidence type="ECO:0000256" key="1">
    <source>
        <dbReference type="SAM" id="Phobius"/>
    </source>
</evidence>
<protein>
    <submittedName>
        <fullName evidence="2">Uncharacterized protein</fullName>
    </submittedName>
</protein>
<keyword evidence="3" id="KW-1185">Reference proteome</keyword>
<feature type="transmembrane region" description="Helical" evidence="1">
    <location>
        <begin position="41"/>
        <end position="59"/>
    </location>
</feature>
<reference evidence="2 3" key="1">
    <citation type="journal article" date="2018" name="Genome Announc.">
        <title>Ignatzschineria cameli sp. nov., isolated from necrotic foot tissue of dromedaries (Camelus dromedarius) and associated maggots (Wohlfahrtia species) in Dubai.</title>
        <authorList>
            <person name="Tsang C.C."/>
            <person name="Tang J.Y."/>
            <person name="Fong J.Y."/>
            <person name="Kinne J."/>
            <person name="Lee H.H."/>
            <person name="Joseph M."/>
            <person name="Jose S."/>
            <person name="Schuster R.K."/>
            <person name="Tang Y."/>
            <person name="Sivakumar S."/>
            <person name="Chen J.H."/>
            <person name="Teng J.L."/>
            <person name="Lau S.K."/>
            <person name="Wernery U."/>
            <person name="Woo P.C."/>
        </authorList>
    </citation>
    <scope>NUCLEOTIDE SEQUENCE [LARGE SCALE GENOMIC DNA]</scope>
    <source>
        <strain evidence="2 3">KCTC 22643</strain>
    </source>
</reference>
<organism evidence="2 3">
    <name type="scientific">Ignatzschineria indica</name>
    <dbReference type="NCBI Taxonomy" id="472583"/>
    <lineage>
        <taxon>Bacteria</taxon>
        <taxon>Pseudomonadati</taxon>
        <taxon>Pseudomonadota</taxon>
        <taxon>Gammaproteobacteria</taxon>
        <taxon>Cardiobacteriales</taxon>
        <taxon>Ignatzschineriaceae</taxon>
        <taxon>Ignatzschineria</taxon>
    </lineage>
</organism>
<keyword evidence="1" id="KW-1133">Transmembrane helix</keyword>
<comment type="caution">
    <text evidence="2">The sequence shown here is derived from an EMBL/GenBank/DDBJ whole genome shotgun (WGS) entry which is preliminary data.</text>
</comment>
<accession>A0A2U2AID2</accession>
<dbReference type="AlphaFoldDB" id="A0A2U2AID2"/>
<evidence type="ECO:0000313" key="2">
    <source>
        <dbReference type="EMBL" id="PWD82418.1"/>
    </source>
</evidence>